<feature type="domain" description="Peptidoglycan binding" evidence="2">
    <location>
        <begin position="85"/>
        <end position="168"/>
    </location>
</feature>
<feature type="domain" description="TtsA-like Glycoside hydrolase family 108" evidence="1">
    <location>
        <begin position="2"/>
        <end position="82"/>
    </location>
</feature>
<reference evidence="4" key="1">
    <citation type="submission" date="2018-05" db="EMBL/GenBank/DDBJ databases">
        <title>Exploring Bacteriophages for Innovative Applications.</title>
        <authorList>
            <person name="Olsen N.S."/>
            <person name="Kot W."/>
            <person name="Hansen L.H."/>
        </authorList>
    </citation>
    <scope>NUCLEOTIDE SEQUENCE [LARGE SCALE GENOMIC DNA]</scope>
</reference>
<dbReference type="RefSeq" id="YP_010731749.1">
    <property type="nucleotide sequence ID" value="NC_072811.1"/>
</dbReference>
<dbReference type="Pfam" id="PF05838">
    <property type="entry name" value="Glyco_hydro_108"/>
    <property type="match status" value="1"/>
</dbReference>
<evidence type="ECO:0000259" key="2">
    <source>
        <dbReference type="Pfam" id="PF09374"/>
    </source>
</evidence>
<dbReference type="InterPro" id="IPR018537">
    <property type="entry name" value="Peptidoglycan-bd_3"/>
</dbReference>
<dbReference type="EMBL" id="MH362766">
    <property type="protein sequence ID" value="AXC34278.1"/>
    <property type="molecule type" value="Genomic_DNA"/>
</dbReference>
<evidence type="ECO:0000313" key="3">
    <source>
        <dbReference type="EMBL" id="AXC34278.1"/>
    </source>
</evidence>
<dbReference type="GeneID" id="79513870"/>
<dbReference type="InterPro" id="IPR023346">
    <property type="entry name" value="Lysozyme-like_dom_sf"/>
</dbReference>
<dbReference type="Gene3D" id="1.20.141.10">
    <property type="entry name" value="Chitosanase, subunit A, domain 1"/>
    <property type="match status" value="1"/>
</dbReference>
<dbReference type="Pfam" id="PF09374">
    <property type="entry name" value="PG_binding_3"/>
    <property type="match status" value="1"/>
</dbReference>
<name>A0A2Z5H537_9CAUD</name>
<dbReference type="InterPro" id="IPR008565">
    <property type="entry name" value="TtsA-like_GH18_dom"/>
</dbReference>
<keyword evidence="4" id="KW-1185">Reference proteome</keyword>
<dbReference type="KEGG" id="vg:79513870"/>
<accession>A0A2Z5H537</accession>
<proteinExistence type="predicted"/>
<dbReference type="Proteomes" id="UP000252726">
    <property type="component" value="Segment"/>
</dbReference>
<sequence length="171" mass="19215">MRAEGWDKYTNLPNDKGGPTKWGITATTAKAFGYTGDIRDMTYDQAFAIYRERFWLAPKFDQINDRSPVLAEVLFDWGVNSGPSRAVRAMQRALNTLNRQGKDYPDIDPDGGLGRITFGALDGFAAKRGGAGLAYLAEMVKAQRSVFLMELSERDQSQEDFSNGWQQRVFK</sequence>
<dbReference type="SUPFAM" id="SSF53955">
    <property type="entry name" value="Lysozyme-like"/>
    <property type="match status" value="1"/>
</dbReference>
<dbReference type="CDD" id="cd13926">
    <property type="entry name" value="N-acetylmuramidase_GH108"/>
    <property type="match status" value="1"/>
</dbReference>
<evidence type="ECO:0000313" key="4">
    <source>
        <dbReference type="Proteomes" id="UP000252726"/>
    </source>
</evidence>
<evidence type="ECO:0000259" key="1">
    <source>
        <dbReference type="Pfam" id="PF05838"/>
    </source>
</evidence>
<protein>
    <submittedName>
        <fullName evidence="3">Lysozyme</fullName>
    </submittedName>
</protein>
<organism evidence="3 4">
    <name type="scientific">Escherichia phage Halfdan</name>
    <dbReference type="NCBI Taxonomy" id="2234092"/>
    <lineage>
        <taxon>Viruses</taxon>
        <taxon>Duplodnaviria</taxon>
        <taxon>Heunggongvirae</taxon>
        <taxon>Uroviricota</taxon>
        <taxon>Caudoviricetes</taxon>
        <taxon>Halfdanvirus</taxon>
        <taxon>Halfdanvirus halfdan</taxon>
    </lineage>
</organism>